<organism evidence="1 2">
    <name type="scientific">Gottfriedia endophytica</name>
    <dbReference type="NCBI Taxonomy" id="2820819"/>
    <lineage>
        <taxon>Bacteria</taxon>
        <taxon>Bacillati</taxon>
        <taxon>Bacillota</taxon>
        <taxon>Bacilli</taxon>
        <taxon>Bacillales</taxon>
        <taxon>Bacillaceae</taxon>
        <taxon>Gottfriedia</taxon>
    </lineage>
</organism>
<dbReference type="AlphaFoldDB" id="A0A940SKA5"/>
<name>A0A940SKA5_9BACI</name>
<reference evidence="1" key="1">
    <citation type="submission" date="2021-04" db="EMBL/GenBank/DDBJ databases">
        <title>Genome seq and assembly of Bacillus sp.</title>
        <authorList>
            <person name="Chhetri G."/>
        </authorList>
    </citation>
    <scope>NUCLEOTIDE SEQUENCE</scope>
    <source>
        <strain evidence="1">RG28</strain>
    </source>
</reference>
<keyword evidence="2" id="KW-1185">Reference proteome</keyword>
<sequence>MKIRTSTREDQSVIYKFLGQAGLSTEGIEENEEAFFLMEDEAGVVQAIMGYEQEDKEVLLRSLVVSPTIYSQYMLLFLKSVMLKLSEKLVDNVYLLTKHSVVQDLFLQLGFQQVDELDVSEEVKKMNHYQKTIQNEDILVYKIKVFTSLSTD</sequence>
<comment type="caution">
    <text evidence="1">The sequence shown here is derived from an EMBL/GenBank/DDBJ whole genome shotgun (WGS) entry which is preliminary data.</text>
</comment>
<evidence type="ECO:0000313" key="2">
    <source>
        <dbReference type="Proteomes" id="UP000682134"/>
    </source>
</evidence>
<gene>
    <name evidence="1" type="ORF">J5Y03_07540</name>
</gene>
<evidence type="ECO:0000313" key="1">
    <source>
        <dbReference type="EMBL" id="MBP0725043.1"/>
    </source>
</evidence>
<dbReference type="Proteomes" id="UP000682134">
    <property type="component" value="Unassembled WGS sequence"/>
</dbReference>
<proteinExistence type="predicted"/>
<dbReference type="Gene3D" id="3.40.630.30">
    <property type="match status" value="1"/>
</dbReference>
<protein>
    <recommendedName>
        <fullName evidence="3">N-acetyltransferase domain-containing protein</fullName>
    </recommendedName>
</protein>
<dbReference type="RefSeq" id="WP_209404203.1">
    <property type="nucleotide sequence ID" value="NZ_JAGIYQ010000004.1"/>
</dbReference>
<dbReference type="EMBL" id="JAGIYQ010000004">
    <property type="protein sequence ID" value="MBP0725043.1"/>
    <property type="molecule type" value="Genomic_DNA"/>
</dbReference>
<evidence type="ECO:0008006" key="3">
    <source>
        <dbReference type="Google" id="ProtNLM"/>
    </source>
</evidence>
<accession>A0A940SKA5</accession>